<name>X0XMQ5_9ZZZZ</name>
<accession>X0XMQ5</accession>
<comment type="caution">
    <text evidence="1">The sequence shown here is derived from an EMBL/GenBank/DDBJ whole genome shotgun (WGS) entry which is preliminary data.</text>
</comment>
<feature type="non-terminal residue" evidence="1">
    <location>
        <position position="1"/>
    </location>
</feature>
<organism evidence="1">
    <name type="scientific">marine sediment metagenome</name>
    <dbReference type="NCBI Taxonomy" id="412755"/>
    <lineage>
        <taxon>unclassified sequences</taxon>
        <taxon>metagenomes</taxon>
        <taxon>ecological metagenomes</taxon>
    </lineage>
</organism>
<gene>
    <name evidence="1" type="ORF">S01H1_51842</name>
</gene>
<sequence length="34" mass="3689">PNRSEKPMPSKTIQEVLGTHTKELMSIPGVVGRA</sequence>
<reference evidence="1" key="1">
    <citation type="journal article" date="2014" name="Front. Microbiol.">
        <title>High frequency of phylogenetically diverse reductive dehalogenase-homologous genes in deep subseafloor sedimentary metagenomes.</title>
        <authorList>
            <person name="Kawai M."/>
            <person name="Futagami T."/>
            <person name="Toyoda A."/>
            <person name="Takaki Y."/>
            <person name="Nishi S."/>
            <person name="Hori S."/>
            <person name="Arai W."/>
            <person name="Tsubouchi T."/>
            <person name="Morono Y."/>
            <person name="Uchiyama I."/>
            <person name="Ito T."/>
            <person name="Fujiyama A."/>
            <person name="Inagaki F."/>
            <person name="Takami H."/>
        </authorList>
    </citation>
    <scope>NUCLEOTIDE SEQUENCE</scope>
    <source>
        <strain evidence="1">Expedition CK06-06</strain>
    </source>
</reference>
<evidence type="ECO:0000313" key="1">
    <source>
        <dbReference type="EMBL" id="GAG26256.1"/>
    </source>
</evidence>
<proteinExistence type="predicted"/>
<dbReference type="EMBL" id="BARS01033483">
    <property type="protein sequence ID" value="GAG26256.1"/>
    <property type="molecule type" value="Genomic_DNA"/>
</dbReference>
<dbReference type="AlphaFoldDB" id="X0XMQ5"/>
<protein>
    <submittedName>
        <fullName evidence="1">Uncharacterized protein</fullName>
    </submittedName>
</protein>